<proteinExistence type="predicted"/>
<comment type="caution">
    <text evidence="1">The sequence shown here is derived from an EMBL/GenBank/DDBJ whole genome shotgun (WGS) entry which is preliminary data.</text>
</comment>
<accession>A0AC61RD68</accession>
<organism evidence="1 2">
    <name type="scientific">Lepagella muris</name>
    <dbReference type="NCBI Taxonomy" id="3032870"/>
    <lineage>
        <taxon>Bacteria</taxon>
        <taxon>Pseudomonadati</taxon>
        <taxon>Bacteroidota</taxon>
        <taxon>Bacteroidia</taxon>
        <taxon>Bacteroidales</taxon>
        <taxon>Muribaculaceae</taxon>
        <taxon>Lepagella</taxon>
    </lineage>
</organism>
<dbReference type="EMBL" id="SRYB01000024">
    <property type="protein sequence ID" value="TGY77493.1"/>
    <property type="molecule type" value="Genomic_DNA"/>
</dbReference>
<evidence type="ECO:0000313" key="2">
    <source>
        <dbReference type="Proteomes" id="UP000306319"/>
    </source>
</evidence>
<protein>
    <submittedName>
        <fullName evidence="1">Uncharacterized protein</fullName>
    </submittedName>
</protein>
<evidence type="ECO:0000313" key="1">
    <source>
        <dbReference type="EMBL" id="TGY77493.1"/>
    </source>
</evidence>
<sequence>MKTLHTIILIASFIFSSMVFSSCEEDTATDTARYQTAIESGQTTIPDTGNKLDSTEKKAVLDSINIVNSRVNEVFSENEKQGKEIVKIQTELDDYKKDSALSILISWVVAGIAIILAIISTIKASAANSRAGRHRNEIEELKKAISDLRLKPTSNTRQTSYLSSANDYYSLADRISRIERQMKQESRAQTQPIPTPVPIQTIQSKPGVSHEQHGYFGVPSQMSSTSAYFKHLFETRDSEARFSVIIRNNKAEFNLLEGNQFINEIRSNDNIKFALELQGCAPSEATQMRTILPGEAVKEDNRWVIKKKAQIYLSK</sequence>
<reference evidence="1" key="1">
    <citation type="submission" date="2019-04" db="EMBL/GenBank/DDBJ databases">
        <title>Microbes associate with the intestines of laboratory mice.</title>
        <authorList>
            <person name="Navarre W."/>
            <person name="Wong E."/>
            <person name="Huang K."/>
            <person name="Tropini C."/>
            <person name="Ng K."/>
            <person name="Yu B."/>
        </authorList>
    </citation>
    <scope>NUCLEOTIDE SEQUENCE</scope>
    <source>
        <strain evidence="1">NM04_E33</strain>
    </source>
</reference>
<gene>
    <name evidence="1" type="ORF">E5331_14400</name>
</gene>
<dbReference type="Proteomes" id="UP000306319">
    <property type="component" value="Unassembled WGS sequence"/>
</dbReference>
<name>A0AC61RD68_9BACT</name>
<keyword evidence="2" id="KW-1185">Reference proteome</keyword>